<dbReference type="Proteomes" id="UP001500051">
    <property type="component" value="Unassembled WGS sequence"/>
</dbReference>
<reference evidence="2" key="1">
    <citation type="journal article" date="2019" name="Int. J. Syst. Evol. Microbiol.">
        <title>The Global Catalogue of Microorganisms (GCM) 10K type strain sequencing project: providing services to taxonomists for standard genome sequencing and annotation.</title>
        <authorList>
            <consortium name="The Broad Institute Genomics Platform"/>
            <consortium name="The Broad Institute Genome Sequencing Center for Infectious Disease"/>
            <person name="Wu L."/>
            <person name="Ma J."/>
        </authorList>
    </citation>
    <scope>NUCLEOTIDE SEQUENCE [LARGE SCALE GENOMIC DNA]</scope>
    <source>
        <strain evidence="2">JCM 16548</strain>
    </source>
</reference>
<evidence type="ECO:0000313" key="2">
    <source>
        <dbReference type="Proteomes" id="UP001500051"/>
    </source>
</evidence>
<protein>
    <submittedName>
        <fullName evidence="1">DUF1579 family protein</fullName>
    </submittedName>
</protein>
<evidence type="ECO:0000313" key="1">
    <source>
        <dbReference type="EMBL" id="GAA3690661.1"/>
    </source>
</evidence>
<accession>A0ABP7CKE5</accession>
<proteinExistence type="predicted"/>
<keyword evidence="2" id="KW-1185">Reference proteome</keyword>
<dbReference type="EMBL" id="BAAAYX010000002">
    <property type="protein sequence ID" value="GAA3690661.1"/>
    <property type="molecule type" value="Genomic_DNA"/>
</dbReference>
<name>A0ABP7CKE5_9ACTN</name>
<gene>
    <name evidence="1" type="ORF">GCM10022204_02040</name>
</gene>
<comment type="caution">
    <text evidence="1">The sequence shown here is derived from an EMBL/GenBank/DDBJ whole genome shotgun (WGS) entry which is preliminary data.</text>
</comment>
<sequence>MEAVGVLEVFAPLFGHWQGLEELSASPWSGAGTARAALTFRAEIGGAAVVNDYRQVRDDGSEFLAHGVFLVDPAAGVSWWLFDSYALPPEPATGGWCDGELVLSKTTPRGRAEHRFGLDGDVLTYAIDVTLGDSGPQPFLRGRYGALSGH</sequence>
<organism evidence="1 2">
    <name type="scientific">Microlunatus aurantiacus</name>
    <dbReference type="NCBI Taxonomy" id="446786"/>
    <lineage>
        <taxon>Bacteria</taxon>
        <taxon>Bacillati</taxon>
        <taxon>Actinomycetota</taxon>
        <taxon>Actinomycetes</taxon>
        <taxon>Propionibacteriales</taxon>
        <taxon>Propionibacteriaceae</taxon>
        <taxon>Microlunatus</taxon>
    </lineage>
</organism>